<dbReference type="SUPFAM" id="SSF54373">
    <property type="entry name" value="FAD-linked reductases, C-terminal domain"/>
    <property type="match status" value="1"/>
</dbReference>
<keyword evidence="1" id="KW-0560">Oxidoreductase</keyword>
<name>A0ABT5MB45_9BURK</name>
<keyword evidence="4" id="KW-1185">Reference proteome</keyword>
<dbReference type="SUPFAM" id="SSF51905">
    <property type="entry name" value="FAD/NAD(P)-binding domain"/>
    <property type="match status" value="1"/>
</dbReference>
<feature type="domain" description="FAD dependent oxidoreductase" evidence="2">
    <location>
        <begin position="5"/>
        <end position="397"/>
    </location>
</feature>
<sequence length="419" mass="45057">MSNTVAVLGAGMVGVSCALELQRRGFQVTLYERRAPGQETSYGNAGVIARSSLIPFNHPGLWASLPNLLRNQSPQFRYSPSFLARNLGWATGFLARARPQPFEETARALDGLIRLSTTEHQRLLGLAGERHRLRDNGWLFLYRSQAAYDAGAAGRAVFERYGVRTQGLDAAELQGLEPGLKHGLFPRTLWVQDSASVDSPGAVTEAYARLFVAQGGRLVCSPVQGLARSGSPAAWQLRLNDGTTAQTDRVVVALGPWSAGFLKEQLGLRVPMAFERGYHRHFGAEGGATLGRPVYDTGGAYVLSPMAQGLRLTSGVELTDLDAPRNPLQLALAEEAARQAFPLGARVEAEPWMGSRPTLPDSRPMIGAAPGQPGLWLAFGHQHIGFSTGPGTAVLLGALMAGETPAIDASPFRPERFLR</sequence>
<accession>A0ABT5MB45</accession>
<organism evidence="3 4">
    <name type="scientific">Curvibacter microcysteis</name>
    <dbReference type="NCBI Taxonomy" id="3026419"/>
    <lineage>
        <taxon>Bacteria</taxon>
        <taxon>Pseudomonadati</taxon>
        <taxon>Pseudomonadota</taxon>
        <taxon>Betaproteobacteria</taxon>
        <taxon>Burkholderiales</taxon>
        <taxon>Comamonadaceae</taxon>
        <taxon>Curvibacter</taxon>
    </lineage>
</organism>
<dbReference type="EMBL" id="JAQSIO010000001">
    <property type="protein sequence ID" value="MDD0813798.1"/>
    <property type="molecule type" value="Genomic_DNA"/>
</dbReference>
<dbReference type="InterPro" id="IPR036188">
    <property type="entry name" value="FAD/NAD-bd_sf"/>
</dbReference>
<dbReference type="Gene3D" id="3.30.9.10">
    <property type="entry name" value="D-Amino Acid Oxidase, subunit A, domain 2"/>
    <property type="match status" value="1"/>
</dbReference>
<evidence type="ECO:0000256" key="1">
    <source>
        <dbReference type="ARBA" id="ARBA00023002"/>
    </source>
</evidence>
<evidence type="ECO:0000313" key="4">
    <source>
        <dbReference type="Proteomes" id="UP001528672"/>
    </source>
</evidence>
<dbReference type="InterPro" id="IPR006076">
    <property type="entry name" value="FAD-dep_OxRdtase"/>
</dbReference>
<comment type="caution">
    <text evidence="3">The sequence shown here is derived from an EMBL/GenBank/DDBJ whole genome shotgun (WGS) entry which is preliminary data.</text>
</comment>
<proteinExistence type="predicted"/>
<dbReference type="PANTHER" id="PTHR13847">
    <property type="entry name" value="SARCOSINE DEHYDROGENASE-RELATED"/>
    <property type="match status" value="1"/>
</dbReference>
<dbReference type="Gene3D" id="3.50.50.60">
    <property type="entry name" value="FAD/NAD(P)-binding domain"/>
    <property type="match status" value="2"/>
</dbReference>
<dbReference type="PANTHER" id="PTHR13847:SF289">
    <property type="entry name" value="GLYCINE OXIDASE"/>
    <property type="match status" value="1"/>
</dbReference>
<protein>
    <submittedName>
        <fullName evidence="3">FAD-dependent oxidoreductase</fullName>
    </submittedName>
</protein>
<evidence type="ECO:0000313" key="3">
    <source>
        <dbReference type="EMBL" id="MDD0813798.1"/>
    </source>
</evidence>
<dbReference type="Pfam" id="PF01266">
    <property type="entry name" value="DAO"/>
    <property type="match status" value="1"/>
</dbReference>
<gene>
    <name evidence="3" type="ORF">PSQ39_04075</name>
</gene>
<reference evidence="3 4" key="1">
    <citation type="submission" date="2023-02" db="EMBL/GenBank/DDBJ databases">
        <title>Bacterial whole genome sequence for Curvibacter sp. HBC28.</title>
        <authorList>
            <person name="Le V."/>
            <person name="Ko S.-R."/>
            <person name="Ahn C.-Y."/>
            <person name="Oh H.-M."/>
        </authorList>
    </citation>
    <scope>NUCLEOTIDE SEQUENCE [LARGE SCALE GENOMIC DNA]</scope>
    <source>
        <strain evidence="3 4">HBC28</strain>
    </source>
</reference>
<evidence type="ECO:0000259" key="2">
    <source>
        <dbReference type="Pfam" id="PF01266"/>
    </source>
</evidence>
<dbReference type="Proteomes" id="UP001528672">
    <property type="component" value="Unassembled WGS sequence"/>
</dbReference>
<dbReference type="RefSeq" id="WP_273925351.1">
    <property type="nucleotide sequence ID" value="NZ_JAQSIO010000001.1"/>
</dbReference>